<evidence type="ECO:0000313" key="4">
    <source>
        <dbReference type="EMBL" id="MFD2114211.1"/>
    </source>
</evidence>
<dbReference type="Pfam" id="PF01408">
    <property type="entry name" value="GFO_IDH_MocA"/>
    <property type="match status" value="1"/>
</dbReference>
<dbReference type="SUPFAM" id="SSF51735">
    <property type="entry name" value="NAD(P)-binding Rossmann-fold domains"/>
    <property type="match status" value="1"/>
</dbReference>
<comment type="similarity">
    <text evidence="1">Belongs to the Gfo/Idh/MocA family.</text>
</comment>
<dbReference type="InterPro" id="IPR004104">
    <property type="entry name" value="Gfo/Idh/MocA-like_OxRdtase_C"/>
</dbReference>
<accession>A0ABW4YER0</accession>
<feature type="domain" description="Gfo/Idh/MocA-like oxidoreductase C-terminal" evidence="3">
    <location>
        <begin position="133"/>
        <end position="321"/>
    </location>
</feature>
<dbReference type="EMBL" id="JBHUHO010000002">
    <property type="protein sequence ID" value="MFD2114211.1"/>
    <property type="molecule type" value="Genomic_DNA"/>
</dbReference>
<comment type="caution">
    <text evidence="4">The sequence shown here is derived from an EMBL/GenBank/DDBJ whole genome shotgun (WGS) entry which is preliminary data.</text>
</comment>
<dbReference type="Pfam" id="PF02894">
    <property type="entry name" value="GFO_IDH_MocA_C"/>
    <property type="match status" value="1"/>
</dbReference>
<protein>
    <submittedName>
        <fullName evidence="4">Gfo/Idh/MocA family protein</fullName>
    </submittedName>
</protein>
<dbReference type="Gene3D" id="3.40.50.720">
    <property type="entry name" value="NAD(P)-binding Rossmann-like Domain"/>
    <property type="match status" value="1"/>
</dbReference>
<dbReference type="PANTHER" id="PTHR43377:SF1">
    <property type="entry name" value="BILIVERDIN REDUCTASE A"/>
    <property type="match status" value="1"/>
</dbReference>
<dbReference type="Gene3D" id="3.30.360.10">
    <property type="entry name" value="Dihydrodipicolinate Reductase, domain 2"/>
    <property type="match status" value="1"/>
</dbReference>
<evidence type="ECO:0000313" key="5">
    <source>
        <dbReference type="Proteomes" id="UP001597362"/>
    </source>
</evidence>
<evidence type="ECO:0000256" key="1">
    <source>
        <dbReference type="ARBA" id="ARBA00010928"/>
    </source>
</evidence>
<evidence type="ECO:0000259" key="2">
    <source>
        <dbReference type="Pfam" id="PF01408"/>
    </source>
</evidence>
<dbReference type="InterPro" id="IPR036291">
    <property type="entry name" value="NAD(P)-bd_dom_sf"/>
</dbReference>
<dbReference type="InterPro" id="IPR000683">
    <property type="entry name" value="Gfo/Idh/MocA-like_OxRdtase_N"/>
</dbReference>
<reference evidence="5" key="1">
    <citation type="journal article" date="2019" name="Int. J. Syst. Evol. Microbiol.">
        <title>The Global Catalogue of Microorganisms (GCM) 10K type strain sequencing project: providing services to taxonomists for standard genome sequencing and annotation.</title>
        <authorList>
            <consortium name="The Broad Institute Genomics Platform"/>
            <consortium name="The Broad Institute Genome Sequencing Center for Infectious Disease"/>
            <person name="Wu L."/>
            <person name="Ma J."/>
        </authorList>
    </citation>
    <scope>NUCLEOTIDE SEQUENCE [LARGE SCALE GENOMIC DNA]</scope>
    <source>
        <strain evidence="5">GH52</strain>
    </source>
</reference>
<gene>
    <name evidence="4" type="ORF">ACFSJH_00380</name>
</gene>
<proteinExistence type="inferred from homology"/>
<dbReference type="SUPFAM" id="SSF55347">
    <property type="entry name" value="Glyceraldehyde-3-phosphate dehydrogenase-like, C-terminal domain"/>
    <property type="match status" value="1"/>
</dbReference>
<dbReference type="PANTHER" id="PTHR43377">
    <property type="entry name" value="BILIVERDIN REDUCTASE A"/>
    <property type="match status" value="1"/>
</dbReference>
<name>A0ABW4YER0_9BACL</name>
<dbReference type="InterPro" id="IPR051450">
    <property type="entry name" value="Gfo/Idh/MocA_Oxidoreductases"/>
</dbReference>
<feature type="domain" description="Gfo/Idh/MocA-like oxidoreductase N-terminal" evidence="2">
    <location>
        <begin position="1"/>
        <end position="119"/>
    </location>
</feature>
<evidence type="ECO:0000259" key="3">
    <source>
        <dbReference type="Pfam" id="PF02894"/>
    </source>
</evidence>
<dbReference type="RefSeq" id="WP_377769186.1">
    <property type="nucleotide sequence ID" value="NZ_JBHUHO010000002.1"/>
</dbReference>
<organism evidence="4 5">
    <name type="scientific">Paenibacillus yanchengensis</name>
    <dbReference type="NCBI Taxonomy" id="2035833"/>
    <lineage>
        <taxon>Bacteria</taxon>
        <taxon>Bacillati</taxon>
        <taxon>Bacillota</taxon>
        <taxon>Bacilli</taxon>
        <taxon>Bacillales</taxon>
        <taxon>Paenibacillaceae</taxon>
        <taxon>Paenibacillus</taxon>
    </lineage>
</organism>
<sequence>MRVAVVGCGFMGQKHANAYKRMAGVELVAVCGWQENNREFIEETFGTAYFTSFDEMLTITRPQVVSICLPTYLHKQYTIRAAQAGAHVICEKPIATSLSDAEEMIEACATYGVQLYIAHVLRFFPSYQNIVNQINGGEVGQLGMVSTRRVVEHPGGKEQSWYNDDAKSGGVIVDLMIHDTDFVRSLLGEVESVYAMRKVSVDQQYGVVTYKFVNGTMANLEALWGFPGPLTAACRVAGKEGVIRYNSETSSSVRVHKTALDQTIPYEKYELSPLLKDVYQEQLEHFMECIQLQKQPIITVDDALEALRLSLAANHSALLGKPIVMSDFYNEISKGGRGE</sequence>
<dbReference type="Proteomes" id="UP001597362">
    <property type="component" value="Unassembled WGS sequence"/>
</dbReference>
<keyword evidence="5" id="KW-1185">Reference proteome</keyword>